<evidence type="ECO:0000313" key="3">
    <source>
        <dbReference type="Proteomes" id="UP001221757"/>
    </source>
</evidence>
<gene>
    <name evidence="2" type="ORF">B0H17DRAFT_1223185</name>
</gene>
<organism evidence="2 3">
    <name type="scientific">Mycena rosella</name>
    <name type="common">Pink bonnet</name>
    <name type="synonym">Agaricus rosellus</name>
    <dbReference type="NCBI Taxonomy" id="1033263"/>
    <lineage>
        <taxon>Eukaryota</taxon>
        <taxon>Fungi</taxon>
        <taxon>Dikarya</taxon>
        <taxon>Basidiomycota</taxon>
        <taxon>Agaricomycotina</taxon>
        <taxon>Agaricomycetes</taxon>
        <taxon>Agaricomycetidae</taxon>
        <taxon>Agaricales</taxon>
        <taxon>Marasmiineae</taxon>
        <taxon>Mycenaceae</taxon>
        <taxon>Mycena</taxon>
    </lineage>
</organism>
<feature type="compositionally biased region" description="Low complexity" evidence="1">
    <location>
        <begin position="75"/>
        <end position="93"/>
    </location>
</feature>
<proteinExistence type="predicted"/>
<accession>A0AAD7AX17</accession>
<dbReference type="AlphaFoldDB" id="A0AAD7AX17"/>
<keyword evidence="3" id="KW-1185">Reference proteome</keyword>
<feature type="compositionally biased region" description="Basic and acidic residues" evidence="1">
    <location>
        <begin position="193"/>
        <end position="220"/>
    </location>
</feature>
<dbReference type="Proteomes" id="UP001221757">
    <property type="component" value="Unassembled WGS sequence"/>
</dbReference>
<protein>
    <submittedName>
        <fullName evidence="2">Uncharacterized protein</fullName>
    </submittedName>
</protein>
<feature type="region of interest" description="Disordered" evidence="1">
    <location>
        <begin position="193"/>
        <end position="239"/>
    </location>
</feature>
<reference evidence="2" key="1">
    <citation type="submission" date="2023-03" db="EMBL/GenBank/DDBJ databases">
        <title>Massive genome expansion in bonnet fungi (Mycena s.s.) driven by repeated elements and novel gene families across ecological guilds.</title>
        <authorList>
            <consortium name="Lawrence Berkeley National Laboratory"/>
            <person name="Harder C.B."/>
            <person name="Miyauchi S."/>
            <person name="Viragh M."/>
            <person name="Kuo A."/>
            <person name="Thoen E."/>
            <person name="Andreopoulos B."/>
            <person name="Lu D."/>
            <person name="Skrede I."/>
            <person name="Drula E."/>
            <person name="Henrissat B."/>
            <person name="Morin E."/>
            <person name="Kohler A."/>
            <person name="Barry K."/>
            <person name="LaButti K."/>
            <person name="Morin E."/>
            <person name="Salamov A."/>
            <person name="Lipzen A."/>
            <person name="Mereny Z."/>
            <person name="Hegedus B."/>
            <person name="Baldrian P."/>
            <person name="Stursova M."/>
            <person name="Weitz H."/>
            <person name="Taylor A."/>
            <person name="Grigoriev I.V."/>
            <person name="Nagy L.G."/>
            <person name="Martin F."/>
            <person name="Kauserud H."/>
        </authorList>
    </citation>
    <scope>NUCLEOTIDE SEQUENCE</scope>
    <source>
        <strain evidence="2">CBHHK067</strain>
    </source>
</reference>
<evidence type="ECO:0000256" key="1">
    <source>
        <dbReference type="SAM" id="MobiDB-lite"/>
    </source>
</evidence>
<dbReference type="EMBL" id="JARKIE010001600">
    <property type="protein sequence ID" value="KAJ7601359.1"/>
    <property type="molecule type" value="Genomic_DNA"/>
</dbReference>
<name>A0AAD7AX17_MYCRO</name>
<sequence>MRAHHSSRLPDAPPQLATDACAAYHRCAKHARRGESYCDPARNALAARTPTKSTKRMARRQHNAEHDDDAPSPSPAIRRSARSTGSTTPSSTTDGAHAAPARIKSSWEQGGCPTGVDVFSHTQVATNAHALPASATRNTDTRARRVIFRPRPQRARPGRARRARLGDSGRAAGAAGVYAVGVVKYRGRWARDAKRGCAGADGRDDGGTAESEGRRPERGKPGVRRAGRPAGACVREDAV</sequence>
<feature type="region of interest" description="Disordered" evidence="1">
    <location>
        <begin position="32"/>
        <end position="109"/>
    </location>
</feature>
<comment type="caution">
    <text evidence="2">The sequence shown here is derived from an EMBL/GenBank/DDBJ whole genome shotgun (WGS) entry which is preliminary data.</text>
</comment>
<evidence type="ECO:0000313" key="2">
    <source>
        <dbReference type="EMBL" id="KAJ7601359.1"/>
    </source>
</evidence>